<organism evidence="1 2">
    <name type="scientific">Thiothrix nivea (strain ATCC 35100 / DSM 5205 / JP2)</name>
    <dbReference type="NCBI Taxonomy" id="870187"/>
    <lineage>
        <taxon>Bacteria</taxon>
        <taxon>Pseudomonadati</taxon>
        <taxon>Pseudomonadota</taxon>
        <taxon>Gammaproteobacteria</taxon>
        <taxon>Thiotrichales</taxon>
        <taxon>Thiotrichaceae</taxon>
        <taxon>Thiothrix</taxon>
    </lineage>
</organism>
<evidence type="ECO:0000313" key="2">
    <source>
        <dbReference type="Proteomes" id="UP000005317"/>
    </source>
</evidence>
<sequence length="43" mass="5235">MMRYLSFYLKVRSWHVCYVPHLLALLTDIKKVQIDDKKWLAIV</sequence>
<reference evidence="2" key="1">
    <citation type="journal article" date="2011" name="Stand. Genomic Sci.">
        <title>Genome sequence of the filamentous, gliding Thiothrix nivea neotype strain (JP2(T)).</title>
        <authorList>
            <person name="Lapidus A."/>
            <person name="Nolan M."/>
            <person name="Lucas S."/>
            <person name="Glavina Del Rio T."/>
            <person name="Tice H."/>
            <person name="Cheng J.F."/>
            <person name="Tapia R."/>
            <person name="Han C."/>
            <person name="Goodwin L."/>
            <person name="Pitluck S."/>
            <person name="Liolios K."/>
            <person name="Pagani I."/>
            <person name="Ivanova N."/>
            <person name="Huntemann M."/>
            <person name="Mavromatis K."/>
            <person name="Mikhailova N."/>
            <person name="Pati A."/>
            <person name="Chen A."/>
            <person name="Palaniappan K."/>
            <person name="Land M."/>
            <person name="Brambilla E.M."/>
            <person name="Rohde M."/>
            <person name="Abt B."/>
            <person name="Verbarg S."/>
            <person name="Goker M."/>
            <person name="Bristow J."/>
            <person name="Eisen J.A."/>
            <person name="Markowitz V."/>
            <person name="Hugenholtz P."/>
            <person name="Kyrpides N.C."/>
            <person name="Klenk H.P."/>
            <person name="Woyke T."/>
        </authorList>
    </citation>
    <scope>NUCLEOTIDE SEQUENCE [LARGE SCALE GENOMIC DNA]</scope>
    <source>
        <strain evidence="2">ATCC 35100 / DSM 5205 / JP2</strain>
    </source>
</reference>
<name>A0A656HD81_THINJ</name>
<gene>
    <name evidence="1" type="ORF">Thini_1319</name>
</gene>
<dbReference type="AlphaFoldDB" id="A0A656HD81"/>
<dbReference type="EMBL" id="JH651384">
    <property type="protein sequence ID" value="EIJ33934.1"/>
    <property type="molecule type" value="Genomic_DNA"/>
</dbReference>
<proteinExistence type="predicted"/>
<evidence type="ECO:0000313" key="1">
    <source>
        <dbReference type="EMBL" id="EIJ33934.1"/>
    </source>
</evidence>
<dbReference type="Proteomes" id="UP000005317">
    <property type="component" value="Unassembled WGS sequence"/>
</dbReference>
<keyword evidence="2" id="KW-1185">Reference proteome</keyword>
<accession>A0A656HD81</accession>
<protein>
    <submittedName>
        <fullName evidence="1">Uncharacterized protein</fullName>
    </submittedName>
</protein>